<feature type="region of interest" description="Disordered" evidence="1">
    <location>
        <begin position="1"/>
        <end position="30"/>
    </location>
</feature>
<reference evidence="2" key="1">
    <citation type="journal article" date="2011" name="Genome Biol.">
        <title>The draft genome of the carcinogenic human liver fluke Clonorchis sinensis.</title>
        <authorList>
            <person name="Wang X."/>
            <person name="Chen W."/>
            <person name="Huang Y."/>
            <person name="Sun J."/>
            <person name="Men J."/>
            <person name="Liu H."/>
            <person name="Luo F."/>
            <person name="Guo L."/>
            <person name="Lv X."/>
            <person name="Deng C."/>
            <person name="Zhou C."/>
            <person name="Fan Y."/>
            <person name="Li X."/>
            <person name="Huang L."/>
            <person name="Hu Y."/>
            <person name="Liang C."/>
            <person name="Hu X."/>
            <person name="Xu J."/>
            <person name="Yu X."/>
        </authorList>
    </citation>
    <scope>NUCLEOTIDE SEQUENCE [LARGE SCALE GENOMIC DNA]</scope>
    <source>
        <strain evidence="2">Henan</strain>
    </source>
</reference>
<dbReference type="AlphaFoldDB" id="G7YML9"/>
<proteinExistence type="predicted"/>
<organism evidence="2 3">
    <name type="scientific">Clonorchis sinensis</name>
    <name type="common">Chinese liver fluke</name>
    <dbReference type="NCBI Taxonomy" id="79923"/>
    <lineage>
        <taxon>Eukaryota</taxon>
        <taxon>Metazoa</taxon>
        <taxon>Spiralia</taxon>
        <taxon>Lophotrochozoa</taxon>
        <taxon>Platyhelminthes</taxon>
        <taxon>Trematoda</taxon>
        <taxon>Digenea</taxon>
        <taxon>Opisthorchiida</taxon>
        <taxon>Opisthorchiata</taxon>
        <taxon>Opisthorchiidae</taxon>
        <taxon>Clonorchis</taxon>
    </lineage>
</organism>
<gene>
    <name evidence="2" type="ORF">CLF_112605</name>
</gene>
<accession>G7YML9</accession>
<sequence>MTVTIEDRRYSRKSSKIRKQGRKVTENKPTSVARKRFTRELTRRLTRLALERCSQELTDVGGVHNVHNQKDEITGTKLVTAPDAPKLIDRSQQAQSSQVVTENRSLAKNQETIQKEMHKLKKANENVLSNSDEQKNLLDLSTHLPNGDFNRTWNTSSLKGPLTPQSGDTEYFEEFYTEDSRGTSVKLCKGYHFNYLTRPTEALSDHDRHHHHRLKEPRTCRTVVVAATVSSTDDFGSGVGSCPLEAGADKLSPCRWIKDYRLLLDTFHQRKKTQNLRNRFFLEVLSFAESLTVGEDKAIGLTNMDGAVFTGKQPRLLKCLSKSLTEVSDSEASVQEQPQEGIAPVIASLFPNTPSVLRFVGDGQTGKNEKFCCVFDSANSGKFLMRGSLVALSEISCGERAVKLKCITVTQMPKDVTESEIHEVRIVLFYDTRSLPNVDTKGT</sequence>
<keyword evidence="3" id="KW-1185">Reference proteome</keyword>
<evidence type="ECO:0000313" key="2">
    <source>
        <dbReference type="EMBL" id="GAA54200.1"/>
    </source>
</evidence>
<name>G7YML9_CLOSI</name>
<dbReference type="EMBL" id="DF143780">
    <property type="protein sequence ID" value="GAA54200.1"/>
    <property type="molecule type" value="Genomic_DNA"/>
</dbReference>
<dbReference type="Proteomes" id="UP000008909">
    <property type="component" value="Unassembled WGS sequence"/>
</dbReference>
<evidence type="ECO:0000256" key="1">
    <source>
        <dbReference type="SAM" id="MobiDB-lite"/>
    </source>
</evidence>
<feature type="compositionally biased region" description="Basic residues" evidence="1">
    <location>
        <begin position="10"/>
        <end position="22"/>
    </location>
</feature>
<evidence type="ECO:0000313" key="3">
    <source>
        <dbReference type="Proteomes" id="UP000008909"/>
    </source>
</evidence>
<reference key="2">
    <citation type="submission" date="2011-10" db="EMBL/GenBank/DDBJ databases">
        <title>The genome and transcriptome sequence of Clonorchis sinensis provide insights into the carcinogenic liver fluke.</title>
        <authorList>
            <person name="Wang X."/>
            <person name="Huang Y."/>
            <person name="Chen W."/>
            <person name="Liu H."/>
            <person name="Guo L."/>
            <person name="Chen Y."/>
            <person name="Luo F."/>
            <person name="Zhou W."/>
            <person name="Sun J."/>
            <person name="Mao Q."/>
            <person name="Liang P."/>
            <person name="Zhou C."/>
            <person name="Tian Y."/>
            <person name="Men J."/>
            <person name="Lv X."/>
            <person name="Huang L."/>
            <person name="Zhou J."/>
            <person name="Hu Y."/>
            <person name="Li R."/>
            <person name="Zhang F."/>
            <person name="Lei H."/>
            <person name="Li X."/>
            <person name="Hu X."/>
            <person name="Liang C."/>
            <person name="Xu J."/>
            <person name="Wu Z."/>
            <person name="Yu X."/>
        </authorList>
    </citation>
    <scope>NUCLEOTIDE SEQUENCE</scope>
    <source>
        <strain>Henan</strain>
    </source>
</reference>
<protein>
    <submittedName>
        <fullName evidence="2">Uncharacterized protein</fullName>
    </submittedName>
</protein>